<dbReference type="AlphaFoldDB" id="A0A512BI36"/>
<dbReference type="Pfam" id="PF12867">
    <property type="entry name" value="DinB_2"/>
    <property type="match status" value="1"/>
</dbReference>
<sequence length="193" mass="21510">MQGSKRFDKNLNNKRKFMTTIDKREVWQRGPVENVPALLQPVAHALLQAREEVGRLVNKFPDNHLWHQPAGVASIGFHLQHLAGVLDRLFTYARGEALTEEQLKTVASEGRAMEGKSSVAELVEGFNTQVDKAVAELREINEQALTEVRMVGRAQIPSTVIGLLFHAAEHTMRHVGQLYVTAKVIENKLASGL</sequence>
<dbReference type="EMBL" id="BJYT01000026">
    <property type="protein sequence ID" value="GEO11649.1"/>
    <property type="molecule type" value="Genomic_DNA"/>
</dbReference>
<dbReference type="InterPro" id="IPR034660">
    <property type="entry name" value="DinB/YfiT-like"/>
</dbReference>
<evidence type="ECO:0000259" key="1">
    <source>
        <dbReference type="Pfam" id="PF12867"/>
    </source>
</evidence>
<evidence type="ECO:0000313" key="3">
    <source>
        <dbReference type="Proteomes" id="UP000321513"/>
    </source>
</evidence>
<proteinExistence type="predicted"/>
<comment type="caution">
    <text evidence="2">The sequence shown here is derived from an EMBL/GenBank/DDBJ whole genome shotgun (WGS) entry which is preliminary data.</text>
</comment>
<keyword evidence="3" id="KW-1185">Reference proteome</keyword>
<dbReference type="Gene3D" id="1.20.120.450">
    <property type="entry name" value="dinb family like domain"/>
    <property type="match status" value="1"/>
</dbReference>
<gene>
    <name evidence="2" type="ORF">SAE01_41450</name>
</gene>
<organism evidence="2 3">
    <name type="scientific">Segetibacter aerophilus</name>
    <dbReference type="NCBI Taxonomy" id="670293"/>
    <lineage>
        <taxon>Bacteria</taxon>
        <taxon>Pseudomonadati</taxon>
        <taxon>Bacteroidota</taxon>
        <taxon>Chitinophagia</taxon>
        <taxon>Chitinophagales</taxon>
        <taxon>Chitinophagaceae</taxon>
        <taxon>Segetibacter</taxon>
    </lineage>
</organism>
<evidence type="ECO:0000313" key="2">
    <source>
        <dbReference type="EMBL" id="GEO11649.1"/>
    </source>
</evidence>
<dbReference type="Proteomes" id="UP000321513">
    <property type="component" value="Unassembled WGS sequence"/>
</dbReference>
<feature type="domain" description="DinB-like" evidence="1">
    <location>
        <begin position="46"/>
        <end position="178"/>
    </location>
</feature>
<reference evidence="2 3" key="1">
    <citation type="submission" date="2019-07" db="EMBL/GenBank/DDBJ databases">
        <title>Whole genome shotgun sequence of Segetibacter aerophilus NBRC 106135.</title>
        <authorList>
            <person name="Hosoyama A."/>
            <person name="Uohara A."/>
            <person name="Ohji S."/>
            <person name="Ichikawa N."/>
        </authorList>
    </citation>
    <scope>NUCLEOTIDE SEQUENCE [LARGE SCALE GENOMIC DNA]</scope>
    <source>
        <strain evidence="2 3">NBRC 106135</strain>
    </source>
</reference>
<name>A0A512BI36_9BACT</name>
<dbReference type="InterPro" id="IPR024775">
    <property type="entry name" value="DinB-like"/>
</dbReference>
<dbReference type="SUPFAM" id="SSF109854">
    <property type="entry name" value="DinB/YfiT-like putative metalloenzymes"/>
    <property type="match status" value="1"/>
</dbReference>
<protein>
    <recommendedName>
        <fullName evidence="1">DinB-like domain-containing protein</fullName>
    </recommendedName>
</protein>
<accession>A0A512BI36</accession>